<evidence type="ECO:0000313" key="1">
    <source>
        <dbReference type="EMBL" id="SDF03819.1"/>
    </source>
</evidence>
<reference evidence="1 2" key="1">
    <citation type="submission" date="2016-10" db="EMBL/GenBank/DDBJ databases">
        <authorList>
            <person name="Varghese N."/>
            <person name="Submissions S."/>
        </authorList>
    </citation>
    <scope>NUCLEOTIDE SEQUENCE [LARGE SCALE GENOMIC DNA]</scope>
    <source>
        <strain evidence="1 2">DSM 17835</strain>
    </source>
</reference>
<protein>
    <submittedName>
        <fullName evidence="1">Uncharacterized protein</fullName>
    </submittedName>
</protein>
<accession>A0ABY0NB87</accession>
<gene>
    <name evidence="1" type="ORF">SAMN05216591_1774</name>
</gene>
<name>A0ABY0NB87_9PSED</name>
<dbReference type="Proteomes" id="UP000182858">
    <property type="component" value="Chromosome I"/>
</dbReference>
<dbReference type="RefSeq" id="WP_258170931.1">
    <property type="nucleotide sequence ID" value="NZ_LT629689.1"/>
</dbReference>
<proteinExistence type="predicted"/>
<organism evidence="1 2">
    <name type="scientific">Pseudomonas extremaustralis</name>
    <dbReference type="NCBI Taxonomy" id="359110"/>
    <lineage>
        <taxon>Bacteria</taxon>
        <taxon>Pseudomonadati</taxon>
        <taxon>Pseudomonadota</taxon>
        <taxon>Gammaproteobacteria</taxon>
        <taxon>Pseudomonadales</taxon>
        <taxon>Pseudomonadaceae</taxon>
        <taxon>Pseudomonas</taxon>
    </lineage>
</organism>
<dbReference type="EMBL" id="LT629689">
    <property type="protein sequence ID" value="SDF03819.1"/>
    <property type="molecule type" value="Genomic_DNA"/>
</dbReference>
<dbReference type="GeneID" id="78557773"/>
<keyword evidence="2" id="KW-1185">Reference proteome</keyword>
<evidence type="ECO:0000313" key="2">
    <source>
        <dbReference type="Proteomes" id="UP000182858"/>
    </source>
</evidence>
<sequence>MKSKHWKQIVNAGLPAMQTPLCIRYTAPMLSLESQFLRGLR</sequence>